<dbReference type="CDD" id="cd00082">
    <property type="entry name" value="HisKA"/>
    <property type="match status" value="1"/>
</dbReference>
<evidence type="ECO:0000256" key="8">
    <source>
        <dbReference type="SAM" id="Coils"/>
    </source>
</evidence>
<evidence type="ECO:0000256" key="6">
    <source>
        <dbReference type="ARBA" id="ARBA00023012"/>
    </source>
</evidence>
<dbReference type="PROSITE" id="PS50109">
    <property type="entry name" value="HIS_KIN"/>
    <property type="match status" value="1"/>
</dbReference>
<dbReference type="InterPro" id="IPR003661">
    <property type="entry name" value="HisK_dim/P_dom"/>
</dbReference>
<dbReference type="PANTHER" id="PTHR43711:SF26">
    <property type="entry name" value="SENSOR HISTIDINE KINASE RCSC"/>
    <property type="match status" value="1"/>
</dbReference>
<dbReference type="Pfam" id="PF00512">
    <property type="entry name" value="HisKA"/>
    <property type="match status" value="1"/>
</dbReference>
<dbReference type="Pfam" id="PF00072">
    <property type="entry name" value="Response_reg"/>
    <property type="match status" value="1"/>
</dbReference>
<dbReference type="CDD" id="cd17569">
    <property type="entry name" value="REC_HupR-like"/>
    <property type="match status" value="1"/>
</dbReference>
<gene>
    <name evidence="11" type="ORF">NF867_03745</name>
</gene>
<keyword evidence="6" id="KW-0902">Two-component regulatory system</keyword>
<dbReference type="InterPro" id="IPR050736">
    <property type="entry name" value="Sensor_HK_Regulatory"/>
</dbReference>
<keyword evidence="3 7" id="KW-0597">Phosphoprotein</keyword>
<evidence type="ECO:0000256" key="1">
    <source>
        <dbReference type="ARBA" id="ARBA00000085"/>
    </source>
</evidence>
<feature type="domain" description="Histidine kinase" evidence="9">
    <location>
        <begin position="153"/>
        <end position="364"/>
    </location>
</feature>
<dbReference type="Gene3D" id="1.10.287.130">
    <property type="match status" value="1"/>
</dbReference>
<sequence>MRSLGHDIIRILYIDDERENLNAFKAAFRREFEIYTVQSAFEAHRILQEVSIHVIIADQRMPNCTGVEFFGTILERFPDPIRILITGYIDSETLIEAINSGRIYRFLRKPWDELELRNTIYNAYNSYQTAKQLKQNIEELEKTNNELSRFIYSMSHDLRSPLMSILGIVKLANLEQSVTDPNGYLDIIAQSVHKLDAYILKVIEYYQNSKAEVVNECIDFECFVNGLLEEFKPQNNGINYRLDVEQSANFKGDHFHIAVIFNNLISNAVKYQRTEESSQQINISIKADEIKAVISIVDNGIGILNEHLDQIFKLFFRAKNTRRTGTGIGLYIVKDALNKIGGSISVQSIINEGTKFEISIPNRVIEGVKLCV</sequence>
<feature type="modified residue" description="4-aspartylphosphate" evidence="7">
    <location>
        <position position="58"/>
    </location>
</feature>
<dbReference type="InterPro" id="IPR011006">
    <property type="entry name" value="CheY-like_superfamily"/>
</dbReference>
<dbReference type="SMART" id="SM00387">
    <property type="entry name" value="HATPase_c"/>
    <property type="match status" value="1"/>
</dbReference>
<dbReference type="InterPro" id="IPR005467">
    <property type="entry name" value="His_kinase_dom"/>
</dbReference>
<evidence type="ECO:0000259" key="10">
    <source>
        <dbReference type="PROSITE" id="PS50110"/>
    </source>
</evidence>
<dbReference type="InterPro" id="IPR003594">
    <property type="entry name" value="HATPase_dom"/>
</dbReference>
<dbReference type="AlphaFoldDB" id="A0A9X2F772"/>
<feature type="coiled-coil region" evidence="8">
    <location>
        <begin position="123"/>
        <end position="150"/>
    </location>
</feature>
<dbReference type="SUPFAM" id="SSF52172">
    <property type="entry name" value="CheY-like"/>
    <property type="match status" value="1"/>
</dbReference>
<evidence type="ECO:0000313" key="11">
    <source>
        <dbReference type="EMBL" id="MCO4291973.1"/>
    </source>
</evidence>
<dbReference type="Proteomes" id="UP001155182">
    <property type="component" value="Unassembled WGS sequence"/>
</dbReference>
<evidence type="ECO:0000256" key="3">
    <source>
        <dbReference type="ARBA" id="ARBA00022553"/>
    </source>
</evidence>
<dbReference type="RefSeq" id="WP_252586207.1">
    <property type="nucleotide sequence ID" value="NZ_JAMWYS010000013.1"/>
</dbReference>
<proteinExistence type="predicted"/>
<name>A0A9X2F772_9SPHI</name>
<evidence type="ECO:0000256" key="5">
    <source>
        <dbReference type="ARBA" id="ARBA00022777"/>
    </source>
</evidence>
<dbReference type="Pfam" id="PF02518">
    <property type="entry name" value="HATPase_c"/>
    <property type="match status" value="1"/>
</dbReference>
<comment type="caution">
    <text evidence="11">The sequence shown here is derived from an EMBL/GenBank/DDBJ whole genome shotgun (WGS) entry which is preliminary data.</text>
</comment>
<evidence type="ECO:0000313" key="12">
    <source>
        <dbReference type="Proteomes" id="UP001155182"/>
    </source>
</evidence>
<dbReference type="SMART" id="SM00388">
    <property type="entry name" value="HisKA"/>
    <property type="match status" value="1"/>
</dbReference>
<dbReference type="PROSITE" id="PS50110">
    <property type="entry name" value="RESPONSE_REGULATORY"/>
    <property type="match status" value="1"/>
</dbReference>
<dbReference type="InterPro" id="IPR001789">
    <property type="entry name" value="Sig_transdc_resp-reg_receiver"/>
</dbReference>
<dbReference type="InterPro" id="IPR036890">
    <property type="entry name" value="HATPase_C_sf"/>
</dbReference>
<dbReference type="Gene3D" id="3.30.565.10">
    <property type="entry name" value="Histidine kinase-like ATPase, C-terminal domain"/>
    <property type="match status" value="1"/>
</dbReference>
<dbReference type="Gene3D" id="3.40.50.2300">
    <property type="match status" value="1"/>
</dbReference>
<accession>A0A9X2F772</accession>
<evidence type="ECO:0000259" key="9">
    <source>
        <dbReference type="PROSITE" id="PS50109"/>
    </source>
</evidence>
<dbReference type="InterPro" id="IPR036097">
    <property type="entry name" value="HisK_dim/P_sf"/>
</dbReference>
<keyword evidence="8" id="KW-0175">Coiled coil</keyword>
<dbReference type="SUPFAM" id="SSF47384">
    <property type="entry name" value="Homodimeric domain of signal transducing histidine kinase"/>
    <property type="match status" value="1"/>
</dbReference>
<protein>
    <recommendedName>
        <fullName evidence="2">histidine kinase</fullName>
        <ecNumber evidence="2">2.7.13.3</ecNumber>
    </recommendedName>
</protein>
<dbReference type="PANTHER" id="PTHR43711">
    <property type="entry name" value="TWO-COMPONENT HISTIDINE KINASE"/>
    <property type="match status" value="1"/>
</dbReference>
<dbReference type="SMART" id="SM00448">
    <property type="entry name" value="REC"/>
    <property type="match status" value="1"/>
</dbReference>
<evidence type="ECO:0000256" key="7">
    <source>
        <dbReference type="PROSITE-ProRule" id="PRU00169"/>
    </source>
</evidence>
<dbReference type="EC" id="2.7.13.3" evidence="2"/>
<dbReference type="GO" id="GO:0000155">
    <property type="term" value="F:phosphorelay sensor kinase activity"/>
    <property type="evidence" value="ECO:0007669"/>
    <property type="project" value="InterPro"/>
</dbReference>
<keyword evidence="12" id="KW-1185">Reference proteome</keyword>
<feature type="domain" description="Response regulatory" evidence="10">
    <location>
        <begin position="10"/>
        <end position="124"/>
    </location>
</feature>
<evidence type="ECO:0000256" key="2">
    <source>
        <dbReference type="ARBA" id="ARBA00012438"/>
    </source>
</evidence>
<keyword evidence="5 11" id="KW-0418">Kinase</keyword>
<dbReference type="PRINTS" id="PR00344">
    <property type="entry name" value="BCTRLSENSOR"/>
</dbReference>
<dbReference type="EMBL" id="JAMWYS010000013">
    <property type="protein sequence ID" value="MCO4291973.1"/>
    <property type="molecule type" value="Genomic_DNA"/>
</dbReference>
<keyword evidence="4" id="KW-0808">Transferase</keyword>
<dbReference type="SUPFAM" id="SSF55874">
    <property type="entry name" value="ATPase domain of HSP90 chaperone/DNA topoisomerase II/histidine kinase"/>
    <property type="match status" value="1"/>
</dbReference>
<evidence type="ECO:0000256" key="4">
    <source>
        <dbReference type="ARBA" id="ARBA00022679"/>
    </source>
</evidence>
<reference evidence="11" key="1">
    <citation type="submission" date="2022-06" db="EMBL/GenBank/DDBJ databases">
        <title>Solitalea sp. MAHUQ-68 isolated from rhizospheric soil.</title>
        <authorList>
            <person name="Huq M.A."/>
        </authorList>
    </citation>
    <scope>NUCLEOTIDE SEQUENCE</scope>
    <source>
        <strain evidence="11">MAHUQ-68</strain>
    </source>
</reference>
<dbReference type="InterPro" id="IPR004358">
    <property type="entry name" value="Sig_transdc_His_kin-like_C"/>
</dbReference>
<organism evidence="11 12">
    <name type="scientific">Solitalea agri</name>
    <dbReference type="NCBI Taxonomy" id="2953739"/>
    <lineage>
        <taxon>Bacteria</taxon>
        <taxon>Pseudomonadati</taxon>
        <taxon>Bacteroidota</taxon>
        <taxon>Sphingobacteriia</taxon>
        <taxon>Sphingobacteriales</taxon>
        <taxon>Sphingobacteriaceae</taxon>
        <taxon>Solitalea</taxon>
    </lineage>
</organism>
<comment type="catalytic activity">
    <reaction evidence="1">
        <text>ATP + protein L-histidine = ADP + protein N-phospho-L-histidine.</text>
        <dbReference type="EC" id="2.7.13.3"/>
    </reaction>
</comment>